<comment type="caution">
    <text evidence="2">The sequence shown here is derived from an EMBL/GenBank/DDBJ whole genome shotgun (WGS) entry which is preliminary data.</text>
</comment>
<sequence length="58" mass="6328">MKYLYIPVVVLTCAMLGASLVLMDSGATQNALICVTLAMVGFVTAYRLQARYLLLDEV</sequence>
<dbReference type="AlphaFoldDB" id="A0A4R3IEP1"/>
<evidence type="ECO:0000256" key="1">
    <source>
        <dbReference type="SAM" id="Phobius"/>
    </source>
</evidence>
<feature type="transmembrane region" description="Helical" evidence="1">
    <location>
        <begin position="30"/>
        <end position="48"/>
    </location>
</feature>
<keyword evidence="1" id="KW-0472">Membrane</keyword>
<dbReference type="EMBL" id="SLZR01000001">
    <property type="protein sequence ID" value="TCS44078.1"/>
    <property type="molecule type" value="Genomic_DNA"/>
</dbReference>
<evidence type="ECO:0000313" key="3">
    <source>
        <dbReference type="Proteomes" id="UP000295793"/>
    </source>
</evidence>
<name>A0A4R3IEP1_9GAMM</name>
<dbReference type="Proteomes" id="UP000295793">
    <property type="component" value="Unassembled WGS sequence"/>
</dbReference>
<evidence type="ECO:0000313" key="2">
    <source>
        <dbReference type="EMBL" id="TCS44078.1"/>
    </source>
</evidence>
<keyword evidence="3" id="KW-1185">Reference proteome</keyword>
<dbReference type="RefSeq" id="WP_165901779.1">
    <property type="nucleotide sequence ID" value="NZ_SLZR01000001.1"/>
</dbReference>
<gene>
    <name evidence="2" type="ORF">BCF53_101421</name>
</gene>
<keyword evidence="1" id="KW-0812">Transmembrane</keyword>
<keyword evidence="1" id="KW-1133">Transmembrane helix</keyword>
<accession>A0A4R3IEP1</accession>
<organism evidence="2 3">
    <name type="scientific">Reinekea marinisedimentorum</name>
    <dbReference type="NCBI Taxonomy" id="230495"/>
    <lineage>
        <taxon>Bacteria</taxon>
        <taxon>Pseudomonadati</taxon>
        <taxon>Pseudomonadota</taxon>
        <taxon>Gammaproteobacteria</taxon>
        <taxon>Oceanospirillales</taxon>
        <taxon>Saccharospirillaceae</taxon>
        <taxon>Reinekea</taxon>
    </lineage>
</organism>
<reference evidence="2 3" key="1">
    <citation type="submission" date="2019-03" db="EMBL/GenBank/DDBJ databases">
        <title>Genomic Encyclopedia of Archaeal and Bacterial Type Strains, Phase II (KMG-II): from individual species to whole genera.</title>
        <authorList>
            <person name="Goeker M."/>
        </authorList>
    </citation>
    <scope>NUCLEOTIDE SEQUENCE [LARGE SCALE GENOMIC DNA]</scope>
    <source>
        <strain evidence="2 3">DSM 15388</strain>
    </source>
</reference>
<proteinExistence type="predicted"/>
<feature type="transmembrane region" description="Helical" evidence="1">
    <location>
        <begin position="6"/>
        <end position="23"/>
    </location>
</feature>
<protein>
    <submittedName>
        <fullName evidence="2">Uncharacterized protein</fullName>
    </submittedName>
</protein>